<protein>
    <recommendedName>
        <fullName evidence="1">HAT C-terminal dimerisation domain-containing protein</fullName>
    </recommendedName>
</protein>
<dbReference type="PANTHER" id="PTHR46481:SF9">
    <property type="entry name" value="ZINC FINGER BED DOMAIN-CONTAINING PROTEIN 1-LIKE"/>
    <property type="match status" value="1"/>
</dbReference>
<dbReference type="Proteomes" id="UP001620626">
    <property type="component" value="Unassembled WGS sequence"/>
</dbReference>
<evidence type="ECO:0000313" key="2">
    <source>
        <dbReference type="EMBL" id="KAL3101624.1"/>
    </source>
</evidence>
<dbReference type="InterPro" id="IPR008906">
    <property type="entry name" value="HATC_C_dom"/>
</dbReference>
<dbReference type="EMBL" id="JBICBT010000772">
    <property type="protein sequence ID" value="KAL3101626.1"/>
    <property type="molecule type" value="Genomic_DNA"/>
</dbReference>
<dbReference type="SUPFAM" id="SSF53098">
    <property type="entry name" value="Ribonuclease H-like"/>
    <property type="match status" value="1"/>
</dbReference>
<dbReference type="PANTHER" id="PTHR46481">
    <property type="entry name" value="ZINC FINGER BED DOMAIN-CONTAINING PROTEIN 4"/>
    <property type="match status" value="1"/>
</dbReference>
<comment type="caution">
    <text evidence="3">The sequence shown here is derived from an EMBL/GenBank/DDBJ whole genome shotgun (WGS) entry which is preliminary data.</text>
</comment>
<proteinExistence type="predicted"/>
<name>A0ABD2KFE4_9BILA</name>
<dbReference type="InterPro" id="IPR052035">
    <property type="entry name" value="ZnF_BED_domain_contain"/>
</dbReference>
<reference evidence="3 4" key="1">
    <citation type="submission" date="2024-10" db="EMBL/GenBank/DDBJ databases">
        <authorList>
            <person name="Kim D."/>
        </authorList>
    </citation>
    <scope>NUCLEOTIDE SEQUENCE [LARGE SCALE GENOMIC DNA]</scope>
    <source>
        <strain evidence="3">BH-2024</strain>
    </source>
</reference>
<evidence type="ECO:0000313" key="3">
    <source>
        <dbReference type="EMBL" id="KAL3101626.1"/>
    </source>
</evidence>
<dbReference type="InterPro" id="IPR012337">
    <property type="entry name" value="RNaseH-like_sf"/>
</dbReference>
<dbReference type="AlphaFoldDB" id="A0ABD2KFE4"/>
<accession>A0ABD2KFE4</accession>
<dbReference type="EMBL" id="JBICBT010000772">
    <property type="protein sequence ID" value="KAL3101624.1"/>
    <property type="molecule type" value="Genomic_DNA"/>
</dbReference>
<evidence type="ECO:0000313" key="4">
    <source>
        <dbReference type="Proteomes" id="UP001620626"/>
    </source>
</evidence>
<gene>
    <name evidence="2" type="ORF">niasHT_025268</name>
    <name evidence="3" type="ORF">niasHT_025270</name>
</gene>
<sequence>MNSLIWNIGLFEKSKNGKVGICLVCKEQNRQKSEFSINDSSTKSLIVHLNSSVHKGSEYDKKFQQLETEWKNAKQKKHKEQPKIADVMNITSSGTISIVDKKIMHYIICTSASFKSIDHPSFHALMQQEVKSEKHYRVYAVSTFLDPRFKDRVILAEMTSNVFRANVIAWIKAMSEPLQPEIFDSDDQQFTMPPDQSLSPPPKRNGSFFDRLKNIVKSNIDRRTPTEQHENIELEFQEYLECGLEETNSNPIECWRKLSNQFPKLAKLANKFLSTPATSVPSERTFKTARDVFDYRRSLLKPKTAEMLIFLNKSLPQINYKY</sequence>
<organism evidence="3 4">
    <name type="scientific">Heterodera trifolii</name>
    <dbReference type="NCBI Taxonomy" id="157864"/>
    <lineage>
        <taxon>Eukaryota</taxon>
        <taxon>Metazoa</taxon>
        <taxon>Ecdysozoa</taxon>
        <taxon>Nematoda</taxon>
        <taxon>Chromadorea</taxon>
        <taxon>Rhabditida</taxon>
        <taxon>Tylenchina</taxon>
        <taxon>Tylenchomorpha</taxon>
        <taxon>Tylenchoidea</taxon>
        <taxon>Heteroderidae</taxon>
        <taxon>Heteroderinae</taxon>
        <taxon>Heterodera</taxon>
    </lineage>
</organism>
<evidence type="ECO:0000259" key="1">
    <source>
        <dbReference type="Pfam" id="PF05699"/>
    </source>
</evidence>
<feature type="domain" description="HAT C-terminal dimerisation" evidence="1">
    <location>
        <begin position="236"/>
        <end position="314"/>
    </location>
</feature>
<keyword evidence="4" id="KW-1185">Reference proteome</keyword>
<dbReference type="Pfam" id="PF05699">
    <property type="entry name" value="Dimer_Tnp_hAT"/>
    <property type="match status" value="1"/>
</dbReference>